<accession>A0A930YRX8</accession>
<dbReference type="EMBL" id="JABZGW010000069">
    <property type="protein sequence ID" value="MBF4807546.1"/>
    <property type="molecule type" value="Genomic_DNA"/>
</dbReference>
<evidence type="ECO:0000313" key="2">
    <source>
        <dbReference type="EMBL" id="MBF4807546.1"/>
    </source>
</evidence>
<dbReference type="PROSITE" id="PS01137">
    <property type="entry name" value="TATD_1"/>
    <property type="match status" value="1"/>
</dbReference>
<dbReference type="PANTHER" id="PTHR47176:SF1">
    <property type="entry name" value="OS04G0577500 PROTEIN"/>
    <property type="match status" value="1"/>
</dbReference>
<reference evidence="2" key="1">
    <citation type="submission" date="2020-04" db="EMBL/GenBank/DDBJ databases">
        <title>Deep metagenomics examines the oral microbiome during advanced dental caries in children, revealing novel taxa and co-occurrences with host molecules.</title>
        <authorList>
            <person name="Baker J.L."/>
            <person name="Morton J.T."/>
            <person name="Dinis M."/>
            <person name="Alvarez R."/>
            <person name="Tran N.C."/>
            <person name="Knight R."/>
            <person name="Edlund A."/>
        </authorList>
    </citation>
    <scope>NUCLEOTIDE SEQUENCE</scope>
    <source>
        <strain evidence="2">JCVI_38_bin.5</strain>
    </source>
</reference>
<dbReference type="AlphaFoldDB" id="A0A930YRX8"/>
<sequence length="280" mass="30270">MHSEPPTPQSNTVPDQDIAALDYFDAHVHLDLMPTAGEVARSASSCNFGFFSCGVSPTDFFNTSKTLTGRASQPTAPGIRIGIGAHPWWIADGRINNADIEMMLDTISDVRFIGEIGLDFSSRFNDTEAQKRQLQAFKSICLKVAQTPASDAPKILSIHAVKSVDAVLDVLEETKALNRCRAILHWFSGSSDQLHRAVLAGCWFSVGEKSLKTGKGREYAKVYPADRLLTETDLPSSAHPACSIDDLLAGIERACKGLSQARGYDVQDEVIANAATLFGA</sequence>
<dbReference type="PANTHER" id="PTHR47176">
    <property type="entry name" value="OSJNBA0020J04.13 PROTEIN"/>
    <property type="match status" value="1"/>
</dbReference>
<dbReference type="SUPFAM" id="SSF51556">
    <property type="entry name" value="Metallo-dependent hydrolases"/>
    <property type="match status" value="1"/>
</dbReference>
<protein>
    <submittedName>
        <fullName evidence="2">TatD family hydrolase</fullName>
    </submittedName>
</protein>
<keyword evidence="1 2" id="KW-0378">Hydrolase</keyword>
<dbReference type="InterPro" id="IPR001130">
    <property type="entry name" value="TatD-like"/>
</dbReference>
<dbReference type="GO" id="GO:0016788">
    <property type="term" value="F:hydrolase activity, acting on ester bonds"/>
    <property type="evidence" value="ECO:0007669"/>
    <property type="project" value="InterPro"/>
</dbReference>
<proteinExistence type="predicted"/>
<organism evidence="2 3">
    <name type="scientific">Lancefieldella rimae</name>
    <dbReference type="NCBI Taxonomy" id="1383"/>
    <lineage>
        <taxon>Bacteria</taxon>
        <taxon>Bacillati</taxon>
        <taxon>Actinomycetota</taxon>
        <taxon>Coriobacteriia</taxon>
        <taxon>Coriobacteriales</taxon>
        <taxon>Atopobiaceae</taxon>
        <taxon>Lancefieldella</taxon>
    </lineage>
</organism>
<evidence type="ECO:0000256" key="1">
    <source>
        <dbReference type="ARBA" id="ARBA00022801"/>
    </source>
</evidence>
<dbReference type="InterPro" id="IPR018228">
    <property type="entry name" value="DNase_TatD-rel_CS"/>
</dbReference>
<evidence type="ECO:0000313" key="3">
    <source>
        <dbReference type="Proteomes" id="UP000698335"/>
    </source>
</evidence>
<dbReference type="Pfam" id="PF01026">
    <property type="entry name" value="TatD_DNase"/>
    <property type="match status" value="1"/>
</dbReference>
<dbReference type="Proteomes" id="UP000698335">
    <property type="component" value="Unassembled WGS sequence"/>
</dbReference>
<gene>
    <name evidence="2" type="ORF">HXK26_02465</name>
</gene>
<dbReference type="InterPro" id="IPR032466">
    <property type="entry name" value="Metal_Hydrolase"/>
</dbReference>
<dbReference type="Gene3D" id="3.20.20.140">
    <property type="entry name" value="Metal-dependent hydrolases"/>
    <property type="match status" value="1"/>
</dbReference>
<comment type="caution">
    <text evidence="2">The sequence shown here is derived from an EMBL/GenBank/DDBJ whole genome shotgun (WGS) entry which is preliminary data.</text>
</comment>
<name>A0A930YRX8_9ACTN</name>